<organism evidence="1 2">
    <name type="scientific">Vallitalea maricola</name>
    <dbReference type="NCBI Taxonomy" id="3074433"/>
    <lineage>
        <taxon>Bacteria</taxon>
        <taxon>Bacillati</taxon>
        <taxon>Bacillota</taxon>
        <taxon>Clostridia</taxon>
        <taxon>Lachnospirales</taxon>
        <taxon>Vallitaleaceae</taxon>
        <taxon>Vallitalea</taxon>
    </lineage>
</organism>
<proteinExistence type="predicted"/>
<dbReference type="EMBL" id="BTPU01000010">
    <property type="protein sequence ID" value="GMQ61574.1"/>
    <property type="molecule type" value="Genomic_DNA"/>
</dbReference>
<dbReference type="Proteomes" id="UP001374599">
    <property type="component" value="Unassembled WGS sequence"/>
</dbReference>
<reference evidence="1" key="1">
    <citation type="submission" date="2023-09" db="EMBL/GenBank/DDBJ databases">
        <title>Vallitalea sediminicola and Vallitalea maricola sp. nov., anaerobic bacteria isolated from marine sediment.</title>
        <authorList>
            <person name="Hirano S."/>
            <person name="Maeda A."/>
            <person name="Terahara T."/>
            <person name="Mori K."/>
            <person name="Hamada M."/>
            <person name="Matsumoto R."/>
            <person name="Kobayashi T."/>
        </authorList>
    </citation>
    <scope>NUCLEOTIDE SEQUENCE</scope>
    <source>
        <strain evidence="1">AN17-2</strain>
    </source>
</reference>
<accession>A0ACB5UG89</accession>
<gene>
    <name evidence="1" type="primary">gguA_3</name>
    <name evidence="1" type="ORF">AN2V17_08030</name>
</gene>
<evidence type="ECO:0000313" key="2">
    <source>
        <dbReference type="Proteomes" id="UP001374599"/>
    </source>
</evidence>
<name>A0ACB5UG89_9FIRM</name>
<keyword evidence="2" id="KW-1185">Reference proteome</keyword>
<protein>
    <submittedName>
        <fullName evidence="1">Sugar ABC transporter ATP-binding protein</fullName>
    </submittedName>
</protein>
<sequence length="501" mass="55652">MNENILEMKSISKSFYGVKVLNDARLEVRPGEVHVLLGENGAGKSTLIKILSAAYKKECGIIKLNGECVEFRSPKEAIDNGISVIYQEFNLNPCVPIYENIYIGKEFTKNGLIDKKKAIKESKKYMDLIGLKVDPTTLVSELSVAQKQMVEIAKAISNDVKILVLDEPTAAITDKETAKLFEIINELKAEGVGIVYISHRMSELFEIGDRCTVMRDGEYVSTVNLKETDCDELTKLMVGRKVSFEKIENKHLKEDEVVLEVKNLYYKDLIKDVSLTLRKGEILGIAGLVGAGRTELAKCIIGAYKTKRGSITLKGKTLKGNSIKESIDSGMVYLSEDRKDEGLILMHTVLDNVALPNLKKVGGVLLSNDKMKQVTKEFISRLKIKTNGPFSKVENLSGGNQQKVVIAKWLYSDSDIYIFDEPTRGIDVGARDEIYEIMRQLLEKGASIIMISSDLVEVLKMCDSVAVMREGEIAAVLPNEDNLTQEDILSCALYGGNNNEE</sequence>
<evidence type="ECO:0000313" key="1">
    <source>
        <dbReference type="EMBL" id="GMQ61574.1"/>
    </source>
</evidence>
<comment type="caution">
    <text evidence="1">The sequence shown here is derived from an EMBL/GenBank/DDBJ whole genome shotgun (WGS) entry which is preliminary data.</text>
</comment>
<keyword evidence="1" id="KW-0547">Nucleotide-binding</keyword>
<keyword evidence="1" id="KW-0067">ATP-binding</keyword>